<keyword evidence="8 10" id="KW-0472">Membrane</keyword>
<dbReference type="Gene3D" id="1.10.760.10">
    <property type="entry name" value="Cytochrome c-like domain"/>
    <property type="match status" value="1"/>
</dbReference>
<dbReference type="PROSITE" id="PS51007">
    <property type="entry name" value="CYTC"/>
    <property type="match status" value="1"/>
</dbReference>
<protein>
    <submittedName>
        <fullName evidence="13">Cytochrome c, class I:Iron permease FTR1</fullName>
    </submittedName>
</protein>
<dbReference type="EMBL" id="CU207211">
    <property type="protein sequence ID" value="CAL61710.1"/>
    <property type="molecule type" value="Genomic_DNA"/>
</dbReference>
<evidence type="ECO:0000256" key="8">
    <source>
        <dbReference type="ARBA" id="ARBA00023136"/>
    </source>
</evidence>
<sequence>MFAFQKFGIAISFLLFSTLSTQGAIAQDAATQDKAKQVWQVLDYLAVDYGAAVQGGLVVSKNEYAEMQEFSENAEKQLASLPKTAASSDLLLKAGKLRKLIANKASADEVASLSRALATQVLQIYPVPLSPSKAPDLGRGSALYQANCASCHGAQGHGDGPLAAQLNPPPIALSGHDRAKERSVFSLQQIISHGVAGTSMPSFAQLSEDDRWAIAFFASTLSYSDADRKTGKAAWASDAAIRGVLPNLSALTQVSEKALSKQLPSTAGPVLAYLRSEPNIVIASDEDSLALAKTKLSESIRALESGDKGNASRLALSAYLDGFEIAEPALAAKNKQLFDDLEKGMGAFRAIVNRGQIDEAKAAEQNLQGLLSQAQDALVNATDDPLATFLGAFAILLREGLEALLVVVAMVAFLKKADRRDVLKYVHAGWVTALAGGGVTWAIATYLVDFSGASREMTEGFSAIFAAVVLLAVGIWMHQKSMAGRWQAYVKEKLSSALNRRSALMLFVLSFVTVYREVFETVLFYAALWTGANGGYMLLGMGAGIVILAIVAVILLRTSARLPISQFFAASSALVAILAFVMVGKGVAALQKVGVFEITPIAFPQIDLLGIYPTMQTVVSQLFILTVIIASVIYNVRSAKK</sequence>
<accession>A4G5C3</accession>
<feature type="signal peptide" evidence="11">
    <location>
        <begin position="1"/>
        <end position="26"/>
    </location>
</feature>
<evidence type="ECO:0000256" key="5">
    <source>
        <dbReference type="ARBA" id="ARBA00022723"/>
    </source>
</evidence>
<evidence type="ECO:0000256" key="10">
    <source>
        <dbReference type="SAM" id="Phobius"/>
    </source>
</evidence>
<keyword evidence="11" id="KW-0732">Signal</keyword>
<dbReference type="GO" id="GO:0015093">
    <property type="term" value="F:ferrous iron transmembrane transporter activity"/>
    <property type="evidence" value="ECO:0007669"/>
    <property type="project" value="TreeGrafter"/>
</dbReference>
<dbReference type="GO" id="GO:0020037">
    <property type="term" value="F:heme binding"/>
    <property type="evidence" value="ECO:0007669"/>
    <property type="project" value="InterPro"/>
</dbReference>
<feature type="chain" id="PRO_5005659597" evidence="11">
    <location>
        <begin position="27"/>
        <end position="641"/>
    </location>
</feature>
<evidence type="ECO:0000256" key="1">
    <source>
        <dbReference type="ARBA" id="ARBA00004141"/>
    </source>
</evidence>
<dbReference type="eggNOG" id="COG0672">
    <property type="taxonomic scope" value="Bacteria"/>
</dbReference>
<comment type="subcellular location">
    <subcellularLocation>
        <location evidence="1">Membrane</location>
        <topology evidence="1">Multi-pass membrane protein</topology>
    </subcellularLocation>
</comment>
<keyword evidence="6 10" id="KW-1133">Transmembrane helix</keyword>
<feature type="transmembrane region" description="Helical" evidence="10">
    <location>
        <begin position="568"/>
        <end position="590"/>
    </location>
</feature>
<evidence type="ECO:0000313" key="14">
    <source>
        <dbReference type="Proteomes" id="UP000006697"/>
    </source>
</evidence>
<gene>
    <name evidence="13" type="ordered locus">HEAR1546</name>
</gene>
<feature type="transmembrane region" description="Helical" evidence="10">
    <location>
        <begin position="389"/>
        <end position="413"/>
    </location>
</feature>
<organism evidence="13 14">
    <name type="scientific">Herminiimonas arsenicoxydans</name>
    <dbReference type="NCBI Taxonomy" id="204773"/>
    <lineage>
        <taxon>Bacteria</taxon>
        <taxon>Pseudomonadati</taxon>
        <taxon>Pseudomonadota</taxon>
        <taxon>Betaproteobacteria</taxon>
        <taxon>Burkholderiales</taxon>
        <taxon>Oxalobacteraceae</taxon>
        <taxon>Herminiimonas</taxon>
    </lineage>
</organism>
<keyword evidence="3 9" id="KW-0349">Heme</keyword>
<feature type="transmembrane region" description="Helical" evidence="10">
    <location>
        <begin position="498"/>
        <end position="515"/>
    </location>
</feature>
<dbReference type="InterPro" id="IPR009056">
    <property type="entry name" value="Cyt_c-like_dom"/>
</dbReference>
<dbReference type="InterPro" id="IPR036909">
    <property type="entry name" value="Cyt_c-like_dom_sf"/>
</dbReference>
<keyword evidence="5 9" id="KW-0479">Metal-binding</keyword>
<keyword evidence="14" id="KW-1185">Reference proteome</keyword>
<dbReference type="KEGG" id="har:HEAR1546"/>
<proteinExistence type="inferred from homology"/>
<dbReference type="Proteomes" id="UP000006697">
    <property type="component" value="Chromosome"/>
</dbReference>
<dbReference type="Pfam" id="PF13442">
    <property type="entry name" value="Cytochrome_CBB3"/>
    <property type="match status" value="1"/>
</dbReference>
<keyword evidence="4 10" id="KW-0812">Transmembrane</keyword>
<dbReference type="GO" id="GO:0009055">
    <property type="term" value="F:electron transfer activity"/>
    <property type="evidence" value="ECO:0007669"/>
    <property type="project" value="InterPro"/>
</dbReference>
<evidence type="ECO:0000256" key="7">
    <source>
        <dbReference type="ARBA" id="ARBA00023004"/>
    </source>
</evidence>
<reference evidence="13 14" key="1">
    <citation type="journal article" date="2007" name="PLoS Genet.">
        <title>A tale of two oxidation states: bacterial colonization of arsenic-rich environments.</title>
        <authorList>
            <person name="Muller D."/>
            <person name="Medigue C."/>
            <person name="Koechler S."/>
            <person name="Barbe V."/>
            <person name="Barakat M."/>
            <person name="Talla E."/>
            <person name="Bonnefoy V."/>
            <person name="Krin E."/>
            <person name="Arsene-Ploetze F."/>
            <person name="Carapito C."/>
            <person name="Chandler M."/>
            <person name="Cournoyer B."/>
            <person name="Cruveiller S."/>
            <person name="Dossat C."/>
            <person name="Duval S."/>
            <person name="Heymann M."/>
            <person name="Leize E."/>
            <person name="Lieutaud A."/>
            <person name="Lievremont D."/>
            <person name="Makita Y."/>
            <person name="Mangenot S."/>
            <person name="Nitschke W."/>
            <person name="Ortet P."/>
            <person name="Perdrial N."/>
            <person name="Schoepp B."/>
            <person name="Siguier N."/>
            <person name="Simeonova D.D."/>
            <person name="Rouy Z."/>
            <person name="Segurens B."/>
            <person name="Turlin E."/>
            <person name="Vallenet D."/>
            <person name="Van Dorsselaer A."/>
            <person name="Weiss S."/>
            <person name="Weissenbach J."/>
            <person name="Lett M.C."/>
            <person name="Danchin A."/>
            <person name="Bertin P.N."/>
        </authorList>
    </citation>
    <scope>NUCLEOTIDE SEQUENCE [LARGE SCALE GENOMIC DNA]</scope>
    <source>
        <strain evidence="14">ULPAs1</strain>
    </source>
</reference>
<evidence type="ECO:0000256" key="4">
    <source>
        <dbReference type="ARBA" id="ARBA00022692"/>
    </source>
</evidence>
<dbReference type="GO" id="GO:0046872">
    <property type="term" value="F:metal ion binding"/>
    <property type="evidence" value="ECO:0007669"/>
    <property type="project" value="UniProtKB-KW"/>
</dbReference>
<feature type="transmembrane region" description="Helical" evidence="10">
    <location>
        <begin position="460"/>
        <end position="477"/>
    </location>
</feature>
<evidence type="ECO:0000256" key="6">
    <source>
        <dbReference type="ARBA" id="ARBA00022989"/>
    </source>
</evidence>
<dbReference type="Pfam" id="PF03239">
    <property type="entry name" value="FTR1"/>
    <property type="match status" value="1"/>
</dbReference>
<dbReference type="PANTHER" id="PTHR31632:SF2">
    <property type="entry name" value="PLASMA MEMBRANE IRON PERMEASE"/>
    <property type="match status" value="1"/>
</dbReference>
<name>A4G5C3_HERAR</name>
<keyword evidence="7 9" id="KW-0408">Iron</keyword>
<dbReference type="InterPro" id="IPR004923">
    <property type="entry name" value="FTR1/Fip1/EfeU"/>
</dbReference>
<dbReference type="GO" id="GO:0033573">
    <property type="term" value="C:high-affinity iron permease complex"/>
    <property type="evidence" value="ECO:0007669"/>
    <property type="project" value="InterPro"/>
</dbReference>
<feature type="transmembrane region" description="Helical" evidence="10">
    <location>
        <begin position="618"/>
        <end position="636"/>
    </location>
</feature>
<feature type="transmembrane region" description="Helical" evidence="10">
    <location>
        <begin position="535"/>
        <end position="556"/>
    </location>
</feature>
<dbReference type="PANTHER" id="PTHR31632">
    <property type="entry name" value="IRON TRANSPORTER FTH1"/>
    <property type="match status" value="1"/>
</dbReference>
<dbReference type="SUPFAM" id="SSF46626">
    <property type="entry name" value="Cytochrome c"/>
    <property type="match status" value="1"/>
</dbReference>
<evidence type="ECO:0000259" key="12">
    <source>
        <dbReference type="PROSITE" id="PS51007"/>
    </source>
</evidence>
<dbReference type="AlphaFoldDB" id="A4G5C3"/>
<dbReference type="HOGENOM" id="CLU_027143_0_0_4"/>
<dbReference type="OrthoDB" id="9765171at2"/>
<evidence type="ECO:0000256" key="2">
    <source>
        <dbReference type="ARBA" id="ARBA00008333"/>
    </source>
</evidence>
<dbReference type="eggNOG" id="COG2010">
    <property type="taxonomic scope" value="Bacteria"/>
</dbReference>
<comment type="similarity">
    <text evidence="2">Belongs to the oxidase-dependent Fe transporter (OFeT) (TC 9.A.10.1) family.</text>
</comment>
<evidence type="ECO:0000256" key="9">
    <source>
        <dbReference type="PROSITE-ProRule" id="PRU00433"/>
    </source>
</evidence>
<evidence type="ECO:0000313" key="13">
    <source>
        <dbReference type="EMBL" id="CAL61710.1"/>
    </source>
</evidence>
<evidence type="ECO:0000256" key="11">
    <source>
        <dbReference type="SAM" id="SignalP"/>
    </source>
</evidence>
<feature type="domain" description="Cytochrome c" evidence="12">
    <location>
        <begin position="135"/>
        <end position="222"/>
    </location>
</feature>
<feature type="transmembrane region" description="Helical" evidence="10">
    <location>
        <begin position="425"/>
        <end position="448"/>
    </location>
</feature>
<evidence type="ECO:0000256" key="3">
    <source>
        <dbReference type="ARBA" id="ARBA00022617"/>
    </source>
</evidence>
<dbReference type="STRING" id="204773.HEAR1546"/>